<dbReference type="PROSITE" id="PS51857">
    <property type="entry name" value="CSD_2"/>
    <property type="match status" value="1"/>
</dbReference>
<accession>A0A1I1QCZ3</accession>
<evidence type="ECO:0000313" key="3">
    <source>
        <dbReference type="EMBL" id="SFD19961.1"/>
    </source>
</evidence>
<gene>
    <name evidence="3" type="ORF">SAMN05421773_11133</name>
</gene>
<dbReference type="InterPro" id="IPR012340">
    <property type="entry name" value="NA-bd_OB-fold"/>
</dbReference>
<evidence type="ECO:0000256" key="1">
    <source>
        <dbReference type="SAM" id="MobiDB-lite"/>
    </source>
</evidence>
<protein>
    <submittedName>
        <fullName evidence="3">Cold shock protein, CspA family</fullName>
    </submittedName>
</protein>
<keyword evidence="4" id="KW-1185">Reference proteome</keyword>
<evidence type="ECO:0000313" key="4">
    <source>
        <dbReference type="Proteomes" id="UP000199207"/>
    </source>
</evidence>
<reference evidence="3 4" key="1">
    <citation type="submission" date="2016-10" db="EMBL/GenBank/DDBJ databases">
        <authorList>
            <person name="de Groot N.N."/>
        </authorList>
    </citation>
    <scope>NUCLEOTIDE SEQUENCE [LARGE SCALE GENOMIC DNA]</scope>
    <source>
        <strain evidence="3 4">CGMCC 4.5739</strain>
    </source>
</reference>
<dbReference type="InterPro" id="IPR002059">
    <property type="entry name" value="CSP_DNA-bd"/>
</dbReference>
<dbReference type="AlphaFoldDB" id="A0A1I1QCZ3"/>
<dbReference type="Proteomes" id="UP000199207">
    <property type="component" value="Unassembled WGS sequence"/>
</dbReference>
<feature type="region of interest" description="Disordered" evidence="1">
    <location>
        <begin position="80"/>
        <end position="110"/>
    </location>
</feature>
<feature type="domain" description="CSD" evidence="2">
    <location>
        <begin position="6"/>
        <end position="76"/>
    </location>
</feature>
<dbReference type="Gene3D" id="2.40.50.140">
    <property type="entry name" value="Nucleic acid-binding proteins"/>
    <property type="match status" value="1"/>
</dbReference>
<dbReference type="GO" id="GO:0003676">
    <property type="term" value="F:nucleic acid binding"/>
    <property type="evidence" value="ECO:0007669"/>
    <property type="project" value="InterPro"/>
</dbReference>
<dbReference type="RefSeq" id="WP_093840125.1">
    <property type="nucleotide sequence ID" value="NZ_FOLM01000011.1"/>
</dbReference>
<dbReference type="EMBL" id="FOLM01000011">
    <property type="protein sequence ID" value="SFD19961.1"/>
    <property type="molecule type" value="Genomic_DNA"/>
</dbReference>
<dbReference type="SUPFAM" id="SSF50249">
    <property type="entry name" value="Nucleic acid-binding proteins"/>
    <property type="match status" value="1"/>
</dbReference>
<proteinExistence type="predicted"/>
<dbReference type="STRING" id="910347.SAMN05421773_11133"/>
<dbReference type="OrthoDB" id="5195005at2"/>
<dbReference type="Pfam" id="PF00313">
    <property type="entry name" value="CSD"/>
    <property type="match status" value="1"/>
</dbReference>
<organism evidence="3 4">
    <name type="scientific">Streptomyces aidingensis</name>
    <dbReference type="NCBI Taxonomy" id="910347"/>
    <lineage>
        <taxon>Bacteria</taxon>
        <taxon>Bacillati</taxon>
        <taxon>Actinomycetota</taxon>
        <taxon>Actinomycetes</taxon>
        <taxon>Kitasatosporales</taxon>
        <taxon>Streptomycetaceae</taxon>
        <taxon>Streptomyces</taxon>
    </lineage>
</organism>
<sequence>MKDKEFVVGTVTKWNLSEGWGVVESPDAPGEVFVHFSMIVADAADYRKLVVGATVRFTWEPAQQDEYSVRAIEVCPVDSSDIASPEGRARPVSMEGYSTSLEISLDEDRP</sequence>
<name>A0A1I1QCZ3_9ACTN</name>
<evidence type="ECO:0000259" key="2">
    <source>
        <dbReference type="PROSITE" id="PS51857"/>
    </source>
</evidence>